<evidence type="ECO:0000313" key="2">
    <source>
        <dbReference type="Proteomes" id="UP000789702"/>
    </source>
</evidence>
<organism evidence="1 2">
    <name type="scientific">Dentiscutata heterogama</name>
    <dbReference type="NCBI Taxonomy" id="1316150"/>
    <lineage>
        <taxon>Eukaryota</taxon>
        <taxon>Fungi</taxon>
        <taxon>Fungi incertae sedis</taxon>
        <taxon>Mucoromycota</taxon>
        <taxon>Glomeromycotina</taxon>
        <taxon>Glomeromycetes</taxon>
        <taxon>Diversisporales</taxon>
        <taxon>Gigasporaceae</taxon>
        <taxon>Dentiscutata</taxon>
    </lineage>
</organism>
<accession>A0ACA9MQS6</accession>
<keyword evidence="2" id="KW-1185">Reference proteome</keyword>
<feature type="non-terminal residue" evidence="1">
    <location>
        <position position="1"/>
    </location>
</feature>
<comment type="caution">
    <text evidence="1">The sequence shown here is derived from an EMBL/GenBank/DDBJ whole genome shotgun (WGS) entry which is preliminary data.</text>
</comment>
<gene>
    <name evidence="1" type="ORF">DHETER_LOCUS7342</name>
</gene>
<dbReference type="Proteomes" id="UP000789702">
    <property type="component" value="Unassembled WGS sequence"/>
</dbReference>
<proteinExistence type="predicted"/>
<sequence length="416" mass="46131">LSNPITNRNDVNIRRLNIFLTVVIPILSITSSLIMLYLHHNPLFEVIDTGGICSISRHGDYRLLLFIIRTVPEFVPIYPACILSVITVIPVVGRVFSTYRSRESFALPWQSKISPKPGPLRSTRAGPPPETASISTRPTIPPNVLLRMGSWCCLLIISGIPDATIKFIENIHYVIYNNDIKIIDNPFWNRNGTTLHMCLSMILFLLCFGTGEFATKQYGILWTKIIGFICCSPSRIKTRQIDTVGSRSHDTIDSRDSDIDTSAIPTSFIASPPMTYPRIDKKYLTGARAGWVTCKSNISQTDSGDKSIDISSPPIVYSNSAPQIDKKYLTGARAGWVTKSTLYQNSKAPIKSDSGNKTTDKKGSSTQYQPEIISQNVSLSENSSNSSLCIKQDDKVSHTGSTTDQIFAYNLEEIIP</sequence>
<name>A0ACA9MQS6_9GLOM</name>
<reference evidence="1" key="1">
    <citation type="submission" date="2021-06" db="EMBL/GenBank/DDBJ databases">
        <authorList>
            <person name="Kallberg Y."/>
            <person name="Tangrot J."/>
            <person name="Rosling A."/>
        </authorList>
    </citation>
    <scope>NUCLEOTIDE SEQUENCE</scope>
    <source>
        <strain evidence="1">IL203A</strain>
    </source>
</reference>
<evidence type="ECO:0000313" key="1">
    <source>
        <dbReference type="EMBL" id="CAG8603415.1"/>
    </source>
</evidence>
<protein>
    <submittedName>
        <fullName evidence="1">10948_t:CDS:1</fullName>
    </submittedName>
</protein>
<dbReference type="EMBL" id="CAJVPU010010212">
    <property type="protein sequence ID" value="CAG8603415.1"/>
    <property type="molecule type" value="Genomic_DNA"/>
</dbReference>